<dbReference type="EMBL" id="GEDC01031104">
    <property type="protein sequence ID" value="JAS06194.1"/>
    <property type="molecule type" value="Transcribed_RNA"/>
</dbReference>
<evidence type="ECO:0000256" key="7">
    <source>
        <dbReference type="ARBA" id="ARBA00022989"/>
    </source>
</evidence>
<keyword evidence="3" id="KW-0813">Transport</keyword>
<evidence type="ECO:0000256" key="12">
    <source>
        <dbReference type="ARBA" id="ARBA00023201"/>
    </source>
</evidence>
<name>A0A1B6BYQ9_9HEMI</name>
<feature type="transmembrane region" description="Helical" evidence="14">
    <location>
        <begin position="390"/>
        <end position="411"/>
    </location>
</feature>
<dbReference type="InterPro" id="IPR038377">
    <property type="entry name" value="Na/Glc_symporter_sf"/>
</dbReference>
<evidence type="ECO:0008006" key="18">
    <source>
        <dbReference type="Google" id="ProtNLM"/>
    </source>
</evidence>
<accession>A0A1B6BYQ9</accession>
<feature type="transmembrane region" description="Helical" evidence="14">
    <location>
        <begin position="117"/>
        <end position="139"/>
    </location>
</feature>
<evidence type="ECO:0000256" key="2">
    <source>
        <dbReference type="ARBA" id="ARBA00006434"/>
    </source>
</evidence>
<dbReference type="Gene3D" id="1.20.1730.10">
    <property type="entry name" value="Sodium/glucose cotransporter"/>
    <property type="match status" value="1"/>
</dbReference>
<keyword evidence="12" id="KW-0739">Sodium transport</keyword>
<evidence type="ECO:0000256" key="9">
    <source>
        <dbReference type="ARBA" id="ARBA00023065"/>
    </source>
</evidence>
<feature type="transmembrane region" description="Helical" evidence="14">
    <location>
        <begin position="317"/>
        <end position="345"/>
    </location>
</feature>
<feature type="transmembrane region" description="Helical" evidence="14">
    <location>
        <begin position="365"/>
        <end position="384"/>
    </location>
</feature>
<feature type="transmembrane region" description="Helical" evidence="14">
    <location>
        <begin position="145"/>
        <end position="170"/>
    </location>
</feature>
<gene>
    <name evidence="16" type="ORF">g.12700</name>
    <name evidence="17" type="ORF">g.12701</name>
    <name evidence="15" type="ORF">g.12702</name>
</gene>
<dbReference type="PANTHER" id="PTHR45897">
    <property type="entry name" value="HIGH-AFFINITY CHOLINE TRANSPORTER 1"/>
    <property type="match status" value="1"/>
</dbReference>
<proteinExistence type="inferred from homology"/>
<feature type="transmembrane region" description="Helical" evidence="14">
    <location>
        <begin position="463"/>
        <end position="486"/>
    </location>
</feature>
<evidence type="ECO:0000256" key="3">
    <source>
        <dbReference type="ARBA" id="ARBA00022448"/>
    </source>
</evidence>
<keyword evidence="10 14" id="KW-0472">Membrane</keyword>
<organism evidence="15">
    <name type="scientific">Clastoptera arizonana</name>
    <name type="common">Arizona spittle bug</name>
    <dbReference type="NCBI Taxonomy" id="38151"/>
    <lineage>
        <taxon>Eukaryota</taxon>
        <taxon>Metazoa</taxon>
        <taxon>Ecdysozoa</taxon>
        <taxon>Arthropoda</taxon>
        <taxon>Hexapoda</taxon>
        <taxon>Insecta</taxon>
        <taxon>Pterygota</taxon>
        <taxon>Neoptera</taxon>
        <taxon>Paraneoptera</taxon>
        <taxon>Hemiptera</taxon>
        <taxon>Auchenorrhyncha</taxon>
        <taxon>Cercopoidea</taxon>
        <taxon>Clastopteridae</taxon>
        <taxon>Clastoptera</taxon>
    </lineage>
</organism>
<dbReference type="CDD" id="cd11474">
    <property type="entry name" value="SLC5sbd_CHT"/>
    <property type="match status" value="1"/>
</dbReference>
<feature type="transmembrane region" description="Helical" evidence="14">
    <location>
        <begin position="182"/>
        <end position="201"/>
    </location>
</feature>
<dbReference type="InterPro" id="IPR001734">
    <property type="entry name" value="Na/solute_symporter"/>
</dbReference>
<keyword evidence="11" id="KW-0325">Glycoprotein</keyword>
<keyword evidence="6" id="KW-0530">Neurotransmitter biosynthesis</keyword>
<evidence type="ECO:0000256" key="11">
    <source>
        <dbReference type="ARBA" id="ARBA00023180"/>
    </source>
</evidence>
<evidence type="ECO:0000256" key="14">
    <source>
        <dbReference type="SAM" id="Phobius"/>
    </source>
</evidence>
<feature type="transmembrane region" description="Helical" evidence="14">
    <location>
        <begin position="37"/>
        <end position="58"/>
    </location>
</feature>
<feature type="transmembrane region" description="Helical" evidence="14">
    <location>
        <begin position="262"/>
        <end position="281"/>
    </location>
</feature>
<keyword evidence="7 14" id="KW-1133">Transmembrane helix</keyword>
<dbReference type="AlphaFoldDB" id="A0A1B6BYQ9"/>
<evidence type="ECO:0000256" key="13">
    <source>
        <dbReference type="RuleBase" id="RU362091"/>
    </source>
</evidence>
<feature type="transmembrane region" description="Helical" evidence="14">
    <location>
        <begin position="224"/>
        <end position="241"/>
    </location>
</feature>
<dbReference type="EMBL" id="GEDC01005873">
    <property type="protein sequence ID" value="JAS31425.1"/>
    <property type="molecule type" value="Transcribed_RNA"/>
</dbReference>
<protein>
    <recommendedName>
        <fullName evidence="18">High-affinity choline transporter 1</fullName>
    </recommendedName>
</protein>
<evidence type="ECO:0000256" key="8">
    <source>
        <dbReference type="ARBA" id="ARBA00023053"/>
    </source>
</evidence>
<dbReference type="GO" id="GO:0008292">
    <property type="term" value="P:acetylcholine biosynthetic process"/>
    <property type="evidence" value="ECO:0007669"/>
    <property type="project" value="TreeGrafter"/>
</dbReference>
<dbReference type="PROSITE" id="PS50283">
    <property type="entry name" value="NA_SOLUT_SYMP_3"/>
    <property type="match status" value="1"/>
</dbReference>
<evidence type="ECO:0000256" key="6">
    <source>
        <dbReference type="ARBA" id="ARBA00022979"/>
    </source>
</evidence>
<dbReference type="GO" id="GO:0005307">
    <property type="term" value="F:choline:sodium symporter activity"/>
    <property type="evidence" value="ECO:0007669"/>
    <property type="project" value="TreeGrafter"/>
</dbReference>
<reference evidence="15" key="1">
    <citation type="submission" date="2015-12" db="EMBL/GenBank/DDBJ databases">
        <title>De novo transcriptome assembly of four potential Pierce s Disease insect vectors from Arizona vineyards.</title>
        <authorList>
            <person name="Tassone E.E."/>
        </authorList>
    </citation>
    <scope>NUCLEOTIDE SEQUENCE</scope>
</reference>
<dbReference type="InterPro" id="IPR052244">
    <property type="entry name" value="Choline_transporter"/>
</dbReference>
<evidence type="ECO:0000313" key="17">
    <source>
        <dbReference type="EMBL" id="JAS31425.1"/>
    </source>
</evidence>
<keyword evidence="4 14" id="KW-0812">Transmembrane</keyword>
<evidence type="ECO:0000256" key="10">
    <source>
        <dbReference type="ARBA" id="ARBA00023136"/>
    </source>
</evidence>
<feature type="transmembrane region" description="Helical" evidence="14">
    <location>
        <begin position="423"/>
        <end position="443"/>
    </location>
</feature>
<dbReference type="Pfam" id="PF00474">
    <property type="entry name" value="SSF"/>
    <property type="match status" value="1"/>
</dbReference>
<sequence>MAVFVAGLAGILVFYLTVLAVGIWAGRKQKNYGEEELMLAGRSVGVFVGVFTLIATWVGGGYINATTEAIFTSGLAWCQVPIGYSLSLMIGALLFVKPMREANYVTMLDPFQAKYGNRLGGLLFLPALCADVFWCAAILSSLGSSLVVILEMNSVVSILISATFAATYIMVGGMYSVTYTDVVQLICIIFGLVLSAPFAYFHPEVSHEKMKDTSWIGEVANEDIGSWVDGMLLLIFGGIPWQTYFQRILSIKTTKMAKQTTFFSTFGCILIACPAIVFGIIGRSTDWPAVAEFNRNITSSDANVMLPLVLRYLIPPYVSFFGLGAITAAVMSSADASILASSAIFARNVYKLTIRPTASEKEVMWVMRIAVLVISYSAAAVALTARSIYYLAYLCSDLVYVIMFPQLLLVVHWSNGVTKYGCLVSYAVGLILRIVGGEPGLGIPTLIHYPMYDDVTETQKFPFRTFAMCGALFSHIIVSCISRWLFESGTLSADRWDFLLGFPECHLTRIDHKDSRNKDSANKGRTNKALHDAVVGKRLSQVSDGFYHDDDSLIIIKRDRSELTNQTSTTSEEPSISKF</sequence>
<keyword evidence="5" id="KW-0769">Symport</keyword>
<comment type="similarity">
    <text evidence="2 13">Belongs to the sodium:solute symporter (SSF) (TC 2.A.21) family.</text>
</comment>
<keyword evidence="8" id="KW-0915">Sodium</keyword>
<feature type="transmembrane region" description="Helical" evidence="14">
    <location>
        <begin position="70"/>
        <end position="96"/>
    </location>
</feature>
<dbReference type="EMBL" id="GEDC01021254">
    <property type="protein sequence ID" value="JAS16044.1"/>
    <property type="molecule type" value="Transcribed_RNA"/>
</dbReference>
<evidence type="ECO:0000256" key="4">
    <source>
        <dbReference type="ARBA" id="ARBA00022692"/>
    </source>
</evidence>
<evidence type="ECO:0000256" key="1">
    <source>
        <dbReference type="ARBA" id="ARBA00004141"/>
    </source>
</evidence>
<evidence type="ECO:0000256" key="5">
    <source>
        <dbReference type="ARBA" id="ARBA00022847"/>
    </source>
</evidence>
<feature type="transmembrane region" description="Helical" evidence="14">
    <location>
        <begin position="6"/>
        <end position="25"/>
    </location>
</feature>
<dbReference type="GO" id="GO:0005886">
    <property type="term" value="C:plasma membrane"/>
    <property type="evidence" value="ECO:0007669"/>
    <property type="project" value="TreeGrafter"/>
</dbReference>
<dbReference type="PANTHER" id="PTHR45897:SF4">
    <property type="entry name" value="HIGH-AFFINITY CHOLINE TRANSPORTER 1"/>
    <property type="match status" value="1"/>
</dbReference>
<evidence type="ECO:0000313" key="16">
    <source>
        <dbReference type="EMBL" id="JAS16044.1"/>
    </source>
</evidence>
<comment type="subcellular location">
    <subcellularLocation>
        <location evidence="1">Membrane</location>
        <topology evidence="1">Multi-pass membrane protein</topology>
    </subcellularLocation>
</comment>
<keyword evidence="9" id="KW-0406">Ion transport</keyword>
<evidence type="ECO:0000313" key="15">
    <source>
        <dbReference type="EMBL" id="JAS06194.1"/>
    </source>
</evidence>